<dbReference type="Pfam" id="PF17273">
    <property type="entry name" value="DUF5338"/>
    <property type="match status" value="1"/>
</dbReference>
<dbReference type="Proteomes" id="UP001628192">
    <property type="component" value="Unassembled WGS sequence"/>
</dbReference>
<protein>
    <submittedName>
        <fullName evidence="2">Uncharacterized protein</fullName>
    </submittedName>
</protein>
<evidence type="ECO:0000313" key="2">
    <source>
        <dbReference type="EMBL" id="GAB1255340.1"/>
    </source>
</evidence>
<evidence type="ECO:0000313" key="3">
    <source>
        <dbReference type="Proteomes" id="UP001628192"/>
    </source>
</evidence>
<gene>
    <name evidence="2" type="ORF">Defa_28270</name>
</gene>
<keyword evidence="3" id="KW-1185">Reference proteome</keyword>
<name>A0ABQ0EC08_9BACT</name>
<dbReference type="RefSeq" id="WP_407845189.1">
    <property type="nucleotide sequence ID" value="NZ_BAAFSG010000001.1"/>
</dbReference>
<feature type="region of interest" description="Disordered" evidence="1">
    <location>
        <begin position="130"/>
        <end position="150"/>
    </location>
</feature>
<dbReference type="InterPro" id="IPR035225">
    <property type="entry name" value="DUF5338"/>
</dbReference>
<accession>A0ABQ0EC08</accession>
<proteinExistence type="predicted"/>
<dbReference type="EMBL" id="BAAFSG010000001">
    <property type="protein sequence ID" value="GAB1255340.1"/>
    <property type="molecule type" value="Genomic_DNA"/>
</dbReference>
<evidence type="ECO:0000256" key="1">
    <source>
        <dbReference type="SAM" id="MobiDB-lite"/>
    </source>
</evidence>
<comment type="caution">
    <text evidence="2">The sequence shown here is derived from an EMBL/GenBank/DDBJ whole genome shotgun (WGS) entry which is preliminary data.</text>
</comment>
<organism evidence="2 3">
    <name type="scientific">Desulfovibrio falkowii</name>
    <dbReference type="NCBI Taxonomy" id="3136602"/>
    <lineage>
        <taxon>Bacteria</taxon>
        <taxon>Pseudomonadati</taxon>
        <taxon>Thermodesulfobacteriota</taxon>
        <taxon>Desulfovibrionia</taxon>
        <taxon>Desulfovibrionales</taxon>
        <taxon>Desulfovibrionaceae</taxon>
        <taxon>Desulfovibrio</taxon>
    </lineage>
</organism>
<sequence>MAEAKGLRPGMARVQFLAVQHEVKTLLEQGHTYASAYDMLKDQKKVSMSYQSFRKHIHKYLQPRATLDGSVPSAPVQQSPVKNSLSLQPSAVAAPAPLANHGIEPAALLESGSVHQTSVAIRNGPIRVASKNSQFDSNDFDVNELGPTRE</sequence>
<reference evidence="2 3" key="1">
    <citation type="journal article" date="2025" name="Int. J. Syst. Evol. Microbiol.">
        <title>Desulfovibrio falkowii sp. nov., Porphyromonas miyakawae sp. nov., Mediterraneibacter flintii sp. nov. and Owariibacterium komagatae gen. nov., sp. nov., isolated from human faeces.</title>
        <authorList>
            <person name="Hamaguchi T."/>
            <person name="Ohara M."/>
            <person name="Hisatomi A."/>
            <person name="Sekiguchi K."/>
            <person name="Takeda J.I."/>
            <person name="Ueyama J."/>
            <person name="Ito M."/>
            <person name="Nishiwaki H."/>
            <person name="Ogi T."/>
            <person name="Hirayama M."/>
            <person name="Ohkuma M."/>
            <person name="Sakamoto M."/>
            <person name="Ohno K."/>
        </authorList>
    </citation>
    <scope>NUCLEOTIDE SEQUENCE [LARGE SCALE GENOMIC DNA]</scope>
    <source>
        <strain evidence="2 3">13CB8C</strain>
    </source>
</reference>